<keyword evidence="1" id="KW-1133">Transmembrane helix</keyword>
<evidence type="ECO:0000313" key="3">
    <source>
        <dbReference type="Proteomes" id="UP000638648"/>
    </source>
</evidence>
<feature type="transmembrane region" description="Helical" evidence="1">
    <location>
        <begin position="7"/>
        <end position="27"/>
    </location>
</feature>
<dbReference type="AlphaFoldDB" id="A0A927MUH4"/>
<sequence>MDGKTYDLLSFVTLFVGVWLGVVPLVVKLFGGDHFRIALTLALPTPYDVVVAVAVVLVAFLLLVVIDGAKKRASA</sequence>
<dbReference type="RefSeq" id="WP_192751110.1">
    <property type="nucleotide sequence ID" value="NZ_BAABJL010000150.1"/>
</dbReference>
<accession>A0A927MUH4</accession>
<proteinExistence type="predicted"/>
<protein>
    <submittedName>
        <fullName evidence="2">Uncharacterized protein</fullName>
    </submittedName>
</protein>
<keyword evidence="3" id="KW-1185">Reference proteome</keyword>
<keyword evidence="1" id="KW-0812">Transmembrane</keyword>
<gene>
    <name evidence="2" type="ORF">HEB94_003964</name>
</gene>
<evidence type="ECO:0000313" key="2">
    <source>
        <dbReference type="EMBL" id="MBE1607116.1"/>
    </source>
</evidence>
<comment type="caution">
    <text evidence="2">The sequence shown here is derived from an EMBL/GenBank/DDBJ whole genome shotgun (WGS) entry which is preliminary data.</text>
</comment>
<keyword evidence="1" id="KW-0472">Membrane</keyword>
<name>A0A927MUH4_9ACTN</name>
<evidence type="ECO:0000256" key="1">
    <source>
        <dbReference type="SAM" id="Phobius"/>
    </source>
</evidence>
<reference evidence="2" key="1">
    <citation type="submission" date="2020-10" db="EMBL/GenBank/DDBJ databases">
        <title>Sequencing the genomes of 1000 actinobacteria strains.</title>
        <authorList>
            <person name="Klenk H.-P."/>
        </authorList>
    </citation>
    <scope>NUCLEOTIDE SEQUENCE</scope>
    <source>
        <strain evidence="2">DSM 45354</strain>
    </source>
</reference>
<organism evidence="2 3">
    <name type="scientific">Actinopolymorpha pittospori</name>
    <dbReference type="NCBI Taxonomy" id="648752"/>
    <lineage>
        <taxon>Bacteria</taxon>
        <taxon>Bacillati</taxon>
        <taxon>Actinomycetota</taxon>
        <taxon>Actinomycetes</taxon>
        <taxon>Propionibacteriales</taxon>
        <taxon>Actinopolymorphaceae</taxon>
        <taxon>Actinopolymorpha</taxon>
    </lineage>
</organism>
<feature type="transmembrane region" description="Helical" evidence="1">
    <location>
        <begin position="47"/>
        <end position="66"/>
    </location>
</feature>
<dbReference type="Proteomes" id="UP000638648">
    <property type="component" value="Unassembled WGS sequence"/>
</dbReference>
<dbReference type="EMBL" id="JADBEM010000001">
    <property type="protein sequence ID" value="MBE1607116.1"/>
    <property type="molecule type" value="Genomic_DNA"/>
</dbReference>